<dbReference type="GO" id="GO:0005730">
    <property type="term" value="C:nucleolus"/>
    <property type="evidence" value="ECO:0007669"/>
    <property type="project" value="TreeGrafter"/>
</dbReference>
<evidence type="ECO:0000256" key="5">
    <source>
        <dbReference type="ARBA" id="ARBA00022695"/>
    </source>
</evidence>
<keyword evidence="5" id="KW-0548">Nucleotidyltransferase</keyword>
<protein>
    <recommendedName>
        <fullName evidence="2">NAD(+) ADP-ribosyltransferase</fullName>
        <ecNumber evidence="2">2.4.2.30</ecNumber>
    </recommendedName>
</protein>
<dbReference type="Proteomes" id="UP000035680">
    <property type="component" value="Unassembled WGS sequence"/>
</dbReference>
<dbReference type="GO" id="GO:1990404">
    <property type="term" value="F:NAD+-protein mono-ADP-ribosyltransferase activity"/>
    <property type="evidence" value="ECO:0007669"/>
    <property type="project" value="TreeGrafter"/>
</dbReference>
<dbReference type="Gene3D" id="1.20.142.10">
    <property type="entry name" value="Poly(ADP-ribose) polymerase, regulatory domain"/>
    <property type="match status" value="1"/>
</dbReference>
<sequence>MITNNNTLTITEVKTRTPDLIMPMENDRLTKKGKRSIELDNDLNLNQKRTKTMDMNIVNGNEEMSFFSEHSPVFPFSEINRNISYEETLDQGCNDEDSIKHEFKIDVTTFYANTNNEEENVGVLINSYNTIECGNGWNVLSDNYTGPYNVIIEEPNNNSANSIDILQILKKDEVEQYTLLQRLEREGHQPQSIYYSGTKEALIDIFCCKFKEKTGQVYSEYKKKFSCQVFNEIERDNNILISQPYVTIREILKMIFDIKNITQCLEEMSFNLETVSLSDLSKIPIKNAYQCLERIILAVKEENVLVLTEEINKYYRYIPHKFDKITYRFLQTMEDWEKENELLDKLTQIQEIMEITKKHEISWRNDNDYIFDIFYKEMNWELNVIPSKSEIRNTIEYLIQKTEGFENEIYKCVIRNIFEIKRKTEIDESLDDNISPNTQILWYGSRVKNWYNILSQGCRIIPNDICATVEMFQNIVYIADVSENSTITSCYSSPGQSGFFGLVEAVVQCPFINLHSNTGIFDNSGNSENCFEDEFYQTKELYFGGNKYTVCKPNQIRLRYIVELMFI</sequence>
<dbReference type="WBParaSite" id="SVE_0419500.1">
    <property type="protein sequence ID" value="SVE_0419500.1"/>
    <property type="gene ID" value="SVE_0419500"/>
</dbReference>
<evidence type="ECO:0000256" key="4">
    <source>
        <dbReference type="ARBA" id="ARBA00022679"/>
    </source>
</evidence>
<keyword evidence="6" id="KW-0520">NAD</keyword>
<comment type="subcellular location">
    <subcellularLocation>
        <location evidence="1">Nucleus</location>
    </subcellularLocation>
</comment>
<feature type="domain" description="PARP alpha-helical" evidence="9">
    <location>
        <begin position="241"/>
        <end position="357"/>
    </location>
</feature>
<dbReference type="SUPFAM" id="SSF56399">
    <property type="entry name" value="ADP-ribosylation"/>
    <property type="match status" value="1"/>
</dbReference>
<reference evidence="11" key="2">
    <citation type="submission" date="2015-08" db="UniProtKB">
        <authorList>
            <consortium name="WormBaseParasite"/>
        </authorList>
    </citation>
    <scope>IDENTIFICATION</scope>
</reference>
<name>A0A0K0F5V3_STRVS</name>
<dbReference type="STRING" id="75913.A0A0K0F5V3"/>
<dbReference type="EC" id="2.4.2.30" evidence="2"/>
<evidence type="ECO:0000313" key="10">
    <source>
        <dbReference type="Proteomes" id="UP000035680"/>
    </source>
</evidence>
<dbReference type="SUPFAM" id="SSF47587">
    <property type="entry name" value="Domain of poly(ADP-ribose) polymerase"/>
    <property type="match status" value="1"/>
</dbReference>
<dbReference type="Gene3D" id="3.90.228.10">
    <property type="match status" value="1"/>
</dbReference>
<dbReference type="GO" id="GO:0016779">
    <property type="term" value="F:nucleotidyltransferase activity"/>
    <property type="evidence" value="ECO:0007669"/>
    <property type="project" value="UniProtKB-KW"/>
</dbReference>
<keyword evidence="3" id="KW-0328">Glycosyltransferase</keyword>
<evidence type="ECO:0000256" key="2">
    <source>
        <dbReference type="ARBA" id="ARBA00012020"/>
    </source>
</evidence>
<comment type="catalytic activity">
    <reaction evidence="8">
        <text>NAD(+) + (ADP-D-ribosyl)n-acceptor = nicotinamide + (ADP-D-ribosyl)n+1-acceptor + H(+).</text>
        <dbReference type="EC" id="2.4.2.30"/>
    </reaction>
</comment>
<dbReference type="PANTHER" id="PTHR10459">
    <property type="entry name" value="DNA LIGASE"/>
    <property type="match status" value="1"/>
</dbReference>
<evidence type="ECO:0000256" key="8">
    <source>
        <dbReference type="ARBA" id="ARBA00033987"/>
    </source>
</evidence>
<keyword evidence="4" id="KW-0808">Transferase</keyword>
<evidence type="ECO:0000256" key="1">
    <source>
        <dbReference type="ARBA" id="ARBA00004123"/>
    </source>
</evidence>
<evidence type="ECO:0000256" key="6">
    <source>
        <dbReference type="ARBA" id="ARBA00023027"/>
    </source>
</evidence>
<dbReference type="InterPro" id="IPR012317">
    <property type="entry name" value="Poly(ADP-ribose)pol_cat_dom"/>
</dbReference>
<evidence type="ECO:0000313" key="11">
    <source>
        <dbReference type="WBParaSite" id="SVE_0419500.1"/>
    </source>
</evidence>
<reference evidence="10" key="1">
    <citation type="submission" date="2014-07" db="EMBL/GenBank/DDBJ databases">
        <authorList>
            <person name="Martin A.A"/>
            <person name="De Silva N."/>
        </authorList>
    </citation>
    <scope>NUCLEOTIDE SEQUENCE</scope>
</reference>
<evidence type="ECO:0000256" key="3">
    <source>
        <dbReference type="ARBA" id="ARBA00022676"/>
    </source>
</evidence>
<dbReference type="InterPro" id="IPR050800">
    <property type="entry name" value="ARTD/PARP"/>
</dbReference>
<keyword evidence="10" id="KW-1185">Reference proteome</keyword>
<dbReference type="GO" id="GO:0006302">
    <property type="term" value="P:double-strand break repair"/>
    <property type="evidence" value="ECO:0007669"/>
    <property type="project" value="TreeGrafter"/>
</dbReference>
<proteinExistence type="predicted"/>
<organism evidence="10 11">
    <name type="scientific">Strongyloides venezuelensis</name>
    <name type="common">Threadworm</name>
    <dbReference type="NCBI Taxonomy" id="75913"/>
    <lineage>
        <taxon>Eukaryota</taxon>
        <taxon>Metazoa</taxon>
        <taxon>Ecdysozoa</taxon>
        <taxon>Nematoda</taxon>
        <taxon>Chromadorea</taxon>
        <taxon>Rhabditida</taxon>
        <taxon>Tylenchina</taxon>
        <taxon>Panagrolaimomorpha</taxon>
        <taxon>Strongyloidoidea</taxon>
        <taxon>Strongyloididae</taxon>
        <taxon>Strongyloides</taxon>
    </lineage>
</organism>
<accession>A0A0K0F5V3</accession>
<dbReference type="GO" id="GO:0003950">
    <property type="term" value="F:NAD+ poly-ADP-ribosyltransferase activity"/>
    <property type="evidence" value="ECO:0007669"/>
    <property type="project" value="UniProtKB-EC"/>
</dbReference>
<dbReference type="InterPro" id="IPR004102">
    <property type="entry name" value="Poly(ADP-ribose)pol_reg_dom"/>
</dbReference>
<dbReference type="AlphaFoldDB" id="A0A0K0F5V3"/>
<dbReference type="GO" id="GO:0070212">
    <property type="term" value="P:protein poly-ADP-ribosylation"/>
    <property type="evidence" value="ECO:0007669"/>
    <property type="project" value="TreeGrafter"/>
</dbReference>
<dbReference type="Pfam" id="PF02877">
    <property type="entry name" value="PARP_reg"/>
    <property type="match status" value="1"/>
</dbReference>
<dbReference type="InterPro" id="IPR036616">
    <property type="entry name" value="Poly(ADP-ribose)pol_reg_dom_sf"/>
</dbReference>
<keyword evidence="7" id="KW-0539">Nucleus</keyword>
<dbReference type="Pfam" id="PF00644">
    <property type="entry name" value="PARP"/>
    <property type="match status" value="1"/>
</dbReference>
<dbReference type="PROSITE" id="PS51060">
    <property type="entry name" value="PARP_ALPHA_HD"/>
    <property type="match status" value="1"/>
</dbReference>
<evidence type="ECO:0000256" key="7">
    <source>
        <dbReference type="ARBA" id="ARBA00023242"/>
    </source>
</evidence>
<dbReference type="PANTHER" id="PTHR10459:SF60">
    <property type="entry name" value="POLY [ADP-RIBOSE] POLYMERASE 2"/>
    <property type="match status" value="1"/>
</dbReference>
<evidence type="ECO:0000259" key="9">
    <source>
        <dbReference type="PROSITE" id="PS51060"/>
    </source>
</evidence>